<name>A0A1M7F794_9GAMM</name>
<sequence length="230" mass="25345">MPAWLLTLSVISLLVAVAIALWIAVDCRRHPQHMAIMGLVWPLCALFGSVPLLWFYLRHGRASGGHQHGDTPLPIAVAKGTLHCGSGCTLGDMLGEPLAFLLPAILVPLGWPDIFPEQMFAVWILDFILAFGIGIVFQYFAIAPMRNLRPLAGLKAAIKADTLSLVSWQLGMYGTMAVAVFAIYRPLFGTEPDVSSPVFWFTMQFAMIAGFITACPMNWWLIRMGVKEKM</sequence>
<dbReference type="InParanoid" id="A0A1M7F794"/>
<accession>A0A1M7F794</accession>
<evidence type="ECO:0000313" key="4">
    <source>
        <dbReference type="Proteomes" id="UP000190911"/>
    </source>
</evidence>
<keyword evidence="4" id="KW-1185">Reference proteome</keyword>
<feature type="transmembrane region" description="Helical" evidence="1">
    <location>
        <begin position="6"/>
        <end position="24"/>
    </location>
</feature>
<dbReference type="RefSeq" id="WP_079551368.1">
    <property type="nucleotide sequence ID" value="NZ_LT670847.1"/>
</dbReference>
<feature type="transmembrane region" description="Helical" evidence="1">
    <location>
        <begin position="120"/>
        <end position="142"/>
    </location>
</feature>
<dbReference type="STRING" id="29571.SAMN05878437_0706"/>
<gene>
    <name evidence="3" type="ORF">SAMN05878437_0706</name>
</gene>
<dbReference type="OrthoDB" id="1495425at2"/>
<feature type="transmembrane region" description="Helical" evidence="1">
    <location>
        <begin position="199"/>
        <end position="222"/>
    </location>
</feature>
<organism evidence="3 4">
    <name type="scientific">Vreelandella subglaciescola</name>
    <dbReference type="NCBI Taxonomy" id="29571"/>
    <lineage>
        <taxon>Bacteria</taxon>
        <taxon>Pseudomonadati</taxon>
        <taxon>Pseudomonadota</taxon>
        <taxon>Gammaproteobacteria</taxon>
        <taxon>Oceanospirillales</taxon>
        <taxon>Halomonadaceae</taxon>
        <taxon>Vreelandella</taxon>
    </lineage>
</organism>
<feature type="transmembrane region" description="Helical" evidence="1">
    <location>
        <begin position="163"/>
        <end position="184"/>
    </location>
</feature>
<evidence type="ECO:0000256" key="1">
    <source>
        <dbReference type="SAM" id="Phobius"/>
    </source>
</evidence>
<keyword evidence="1" id="KW-0472">Membrane</keyword>
<reference evidence="3 4" key="1">
    <citation type="submission" date="2016-11" db="EMBL/GenBank/DDBJ databases">
        <authorList>
            <person name="Jaros S."/>
            <person name="Januszkiewicz K."/>
            <person name="Wedrychowicz H."/>
        </authorList>
    </citation>
    <scope>NUCLEOTIDE SEQUENCE [LARGE SCALE GENOMIC DNA]</scope>
    <source>
        <strain evidence="3 4">ACAM 12</strain>
    </source>
</reference>
<feature type="transmembrane region" description="Helical" evidence="1">
    <location>
        <begin position="36"/>
        <end position="57"/>
    </location>
</feature>
<dbReference type="EMBL" id="LT670847">
    <property type="protein sequence ID" value="SHL99962.1"/>
    <property type="molecule type" value="Genomic_DNA"/>
</dbReference>
<dbReference type="Proteomes" id="UP000190911">
    <property type="component" value="Chromosome I"/>
</dbReference>
<feature type="domain" description="DUF4396" evidence="2">
    <location>
        <begin position="77"/>
        <end position="227"/>
    </location>
</feature>
<dbReference type="InterPro" id="IPR025509">
    <property type="entry name" value="DUF4396"/>
</dbReference>
<evidence type="ECO:0000313" key="3">
    <source>
        <dbReference type="EMBL" id="SHL99962.1"/>
    </source>
</evidence>
<dbReference type="AlphaFoldDB" id="A0A1M7F794"/>
<protein>
    <recommendedName>
        <fullName evidence="2">DUF4396 domain-containing protein</fullName>
    </recommendedName>
</protein>
<dbReference type="Pfam" id="PF14342">
    <property type="entry name" value="DUF4396"/>
    <property type="match status" value="1"/>
</dbReference>
<evidence type="ECO:0000259" key="2">
    <source>
        <dbReference type="Pfam" id="PF14342"/>
    </source>
</evidence>
<keyword evidence="1" id="KW-0812">Transmembrane</keyword>
<keyword evidence="1" id="KW-1133">Transmembrane helix</keyword>
<proteinExistence type="predicted"/>